<feature type="binding site" evidence="6">
    <location>
        <begin position="16"/>
        <end position="18"/>
    </location>
    <ligand>
        <name>NAD(+)</name>
        <dbReference type="ChEBI" id="CHEBI:57540"/>
    </ligand>
</feature>
<evidence type="ECO:0000313" key="8">
    <source>
        <dbReference type="EMBL" id="GAA4650845.1"/>
    </source>
</evidence>
<evidence type="ECO:0000256" key="3">
    <source>
        <dbReference type="ARBA" id="ARBA00022679"/>
    </source>
</evidence>
<feature type="active site" evidence="6">
    <location>
        <position position="170"/>
    </location>
</feature>
<dbReference type="Pfam" id="PF14487">
    <property type="entry name" value="DarT"/>
    <property type="match status" value="1"/>
</dbReference>
<accession>A0ABP8V6H9</accession>
<keyword evidence="5 6" id="KW-0238">DNA-binding</keyword>
<evidence type="ECO:0000256" key="5">
    <source>
        <dbReference type="ARBA" id="ARBA00023125"/>
    </source>
</evidence>
<proteinExistence type="inferred from homology"/>
<evidence type="ECO:0000313" key="9">
    <source>
        <dbReference type="Proteomes" id="UP001500604"/>
    </source>
</evidence>
<evidence type="ECO:0000256" key="4">
    <source>
        <dbReference type="ARBA" id="ARBA00022695"/>
    </source>
</evidence>
<gene>
    <name evidence="8" type="ORF">GCM10023116_31280</name>
</gene>
<evidence type="ECO:0000259" key="7">
    <source>
        <dbReference type="PROSITE" id="PS52018"/>
    </source>
</evidence>
<dbReference type="InterPro" id="IPR029494">
    <property type="entry name" value="DarT"/>
</dbReference>
<sequence length="222" mass="25411">MKENNMTVPPKVRLFRLTHIDNLDTLLRREALHAPLHTPDDGLPYRTIHDSSIQEKRYHRSIHCGPGGVIHDYLPFYLGPLSPMLYKLGKGGVEGYDEGVEPLVYLIARAEDVAARNIGFVFSDGHGIAAFTQWFDTLDSLDKLDWHVILGRDWSDTAEDNDRKRRKQAEFLIYQSLPWDMIQGIAVLNETMADRVKAILAQFPDIHHPTVHPVPQWYYQGG</sequence>
<keyword evidence="1 6" id="KW-1277">Toxin-antitoxin system</keyword>
<comment type="caution">
    <text evidence="8">The sequence shown here is derived from an EMBL/GenBank/DDBJ whole genome shotgun (WGS) entry which is preliminary data.</text>
</comment>
<evidence type="ECO:0000256" key="2">
    <source>
        <dbReference type="ARBA" id="ARBA00022676"/>
    </source>
</evidence>
<evidence type="ECO:0000256" key="1">
    <source>
        <dbReference type="ARBA" id="ARBA00022649"/>
    </source>
</evidence>
<dbReference type="Proteomes" id="UP001500604">
    <property type="component" value="Unassembled WGS sequence"/>
</dbReference>
<keyword evidence="4 6" id="KW-0548">Nucleotidyltransferase</keyword>
<comment type="similarity">
    <text evidence="6">Belongs to the DarT ADP-ribosyltransferase family.</text>
</comment>
<feature type="binding site" evidence="6">
    <location>
        <position position="57"/>
    </location>
    <ligand>
        <name>NAD(+)</name>
        <dbReference type="ChEBI" id="CHEBI:57540"/>
    </ligand>
</feature>
<protein>
    <submittedName>
        <fullName evidence="8">DUF4433 domain-containing protein</fullName>
    </submittedName>
</protein>
<dbReference type="PROSITE" id="PS52018">
    <property type="entry name" value="DART"/>
    <property type="match status" value="1"/>
</dbReference>
<name>A0ABP8V6H9_9GAMM</name>
<reference evidence="9" key="1">
    <citation type="journal article" date="2019" name="Int. J. Syst. Evol. Microbiol.">
        <title>The Global Catalogue of Microorganisms (GCM) 10K type strain sequencing project: providing services to taxonomists for standard genome sequencing and annotation.</title>
        <authorList>
            <consortium name="The Broad Institute Genomics Platform"/>
            <consortium name="The Broad Institute Genome Sequencing Center for Infectious Disease"/>
            <person name="Wu L."/>
            <person name="Ma J."/>
        </authorList>
    </citation>
    <scope>NUCLEOTIDE SEQUENCE [LARGE SCALE GENOMIC DNA]</scope>
    <source>
        <strain evidence="9">JCM 17805</strain>
    </source>
</reference>
<comment type="catalytic activity">
    <reaction evidence="6">
        <text>a thymidine in DNA + NAD(+) = an N-(ADP-alpha-D-ribosyl)-thymidine in DNA + nicotinamide + H(+)</text>
        <dbReference type="Rhea" id="RHEA:71651"/>
        <dbReference type="Rhea" id="RHEA-COMP:13556"/>
        <dbReference type="Rhea" id="RHEA-COMP:18051"/>
        <dbReference type="ChEBI" id="CHEBI:15378"/>
        <dbReference type="ChEBI" id="CHEBI:17154"/>
        <dbReference type="ChEBI" id="CHEBI:57540"/>
        <dbReference type="ChEBI" id="CHEBI:137386"/>
        <dbReference type="ChEBI" id="CHEBI:191199"/>
    </reaction>
</comment>
<evidence type="ECO:0000256" key="6">
    <source>
        <dbReference type="PROSITE-ProRule" id="PRU01362"/>
    </source>
</evidence>
<keyword evidence="3 6" id="KW-0808">Transferase</keyword>
<feature type="domain" description="DarT" evidence="7">
    <location>
        <begin position="12"/>
        <end position="219"/>
    </location>
</feature>
<feature type="active site" description="Proton acceptor" evidence="6">
    <location>
        <position position="57"/>
    </location>
</feature>
<keyword evidence="9" id="KW-1185">Reference proteome</keyword>
<organism evidence="8 9">
    <name type="scientific">Kistimonas scapharcae</name>
    <dbReference type="NCBI Taxonomy" id="1036133"/>
    <lineage>
        <taxon>Bacteria</taxon>
        <taxon>Pseudomonadati</taxon>
        <taxon>Pseudomonadota</taxon>
        <taxon>Gammaproteobacteria</taxon>
        <taxon>Oceanospirillales</taxon>
        <taxon>Endozoicomonadaceae</taxon>
        <taxon>Kistimonas</taxon>
    </lineage>
</organism>
<keyword evidence="2 6" id="KW-0328">Glycosyltransferase</keyword>
<dbReference type="RefSeq" id="WP_345197099.1">
    <property type="nucleotide sequence ID" value="NZ_BAABFL010000423.1"/>
</dbReference>
<dbReference type="EMBL" id="BAABFL010000423">
    <property type="protein sequence ID" value="GAA4650845.1"/>
    <property type="molecule type" value="Genomic_DNA"/>
</dbReference>
<comment type="caution">
    <text evidence="6">Lacks conserved residue(s) required for the propagation of feature annotation.</text>
</comment>